<sequence length="178" mass="20479">MPETEAVMETVNEVKDPYEITIIDPDKASFSRGQGGVLQGVVSSKSYTELMIFRAFPFTYTREYISIRDVKGDEIGIVRDIDELDAESAKELDAELQFRYFLPKVTRVDRVKHRADLWLWDLQTNLGPTRITMRNLHEHMLFPGGNRIILTDMNGRRCEIPDLTALDSHSRSQMTDIV</sequence>
<organism evidence="2 3">
    <name type="scientific">Cohnella yongneupensis</name>
    <dbReference type="NCBI Taxonomy" id="425006"/>
    <lineage>
        <taxon>Bacteria</taxon>
        <taxon>Bacillati</taxon>
        <taxon>Bacillota</taxon>
        <taxon>Bacilli</taxon>
        <taxon>Bacillales</taxon>
        <taxon>Paenibacillaceae</taxon>
        <taxon>Cohnella</taxon>
    </lineage>
</organism>
<name>A0ABW0QZI9_9BACL</name>
<evidence type="ECO:0000313" key="2">
    <source>
        <dbReference type="EMBL" id="MFC5529032.1"/>
    </source>
</evidence>
<dbReference type="InterPro" id="IPR015005">
    <property type="entry name" value="DUF1854"/>
</dbReference>
<dbReference type="RefSeq" id="WP_378110903.1">
    <property type="nucleotide sequence ID" value="NZ_JBHSNC010000019.1"/>
</dbReference>
<dbReference type="EMBL" id="JBHSNC010000019">
    <property type="protein sequence ID" value="MFC5529032.1"/>
    <property type="molecule type" value="Genomic_DNA"/>
</dbReference>
<evidence type="ECO:0000313" key="3">
    <source>
        <dbReference type="Proteomes" id="UP001596108"/>
    </source>
</evidence>
<evidence type="ECO:0000259" key="1">
    <source>
        <dbReference type="Pfam" id="PF08909"/>
    </source>
</evidence>
<comment type="caution">
    <text evidence="2">The sequence shown here is derived from an EMBL/GenBank/DDBJ whole genome shotgun (WGS) entry which is preliminary data.</text>
</comment>
<proteinExistence type="predicted"/>
<accession>A0ABW0QZI9</accession>
<feature type="domain" description="DUF1854" evidence="1">
    <location>
        <begin position="48"/>
        <end position="175"/>
    </location>
</feature>
<keyword evidence="3" id="KW-1185">Reference proteome</keyword>
<protein>
    <submittedName>
        <fullName evidence="2">DUF1854 domain-containing protein</fullName>
    </submittedName>
</protein>
<reference evidence="3" key="1">
    <citation type="journal article" date="2019" name="Int. J. Syst. Evol. Microbiol.">
        <title>The Global Catalogue of Microorganisms (GCM) 10K type strain sequencing project: providing services to taxonomists for standard genome sequencing and annotation.</title>
        <authorList>
            <consortium name="The Broad Institute Genomics Platform"/>
            <consortium name="The Broad Institute Genome Sequencing Center for Infectious Disease"/>
            <person name="Wu L."/>
            <person name="Ma J."/>
        </authorList>
    </citation>
    <scope>NUCLEOTIDE SEQUENCE [LARGE SCALE GENOMIC DNA]</scope>
    <source>
        <strain evidence="3">CGMCC 1.18578</strain>
    </source>
</reference>
<dbReference type="Pfam" id="PF08909">
    <property type="entry name" value="DUF1854"/>
    <property type="match status" value="1"/>
</dbReference>
<gene>
    <name evidence="2" type="ORF">ACFPQ4_06135</name>
</gene>
<dbReference type="Proteomes" id="UP001596108">
    <property type="component" value="Unassembled WGS sequence"/>
</dbReference>